<dbReference type="InterPro" id="IPR000847">
    <property type="entry name" value="LysR_HTH_N"/>
</dbReference>
<dbReference type="Gene3D" id="3.40.190.290">
    <property type="match status" value="1"/>
</dbReference>
<dbReference type="SUPFAM" id="SSF46785">
    <property type="entry name" value="Winged helix' DNA-binding domain"/>
    <property type="match status" value="1"/>
</dbReference>
<dbReference type="PROSITE" id="PS50931">
    <property type="entry name" value="HTH_LYSR"/>
    <property type="match status" value="1"/>
</dbReference>
<dbReference type="PANTHER" id="PTHR30537">
    <property type="entry name" value="HTH-TYPE TRANSCRIPTIONAL REGULATOR"/>
    <property type="match status" value="1"/>
</dbReference>
<evidence type="ECO:0000256" key="1">
    <source>
        <dbReference type="ARBA" id="ARBA00009437"/>
    </source>
</evidence>
<dbReference type="EMBL" id="WOEZ01000277">
    <property type="protein sequence ID" value="NPT61634.1"/>
    <property type="molecule type" value="Genomic_DNA"/>
</dbReference>
<dbReference type="InterPro" id="IPR005119">
    <property type="entry name" value="LysR_subst-bd"/>
</dbReference>
<dbReference type="GO" id="GO:0003700">
    <property type="term" value="F:DNA-binding transcription factor activity"/>
    <property type="evidence" value="ECO:0007669"/>
    <property type="project" value="InterPro"/>
</dbReference>
<dbReference type="FunFam" id="1.10.10.10:FF:000001">
    <property type="entry name" value="LysR family transcriptional regulator"/>
    <property type="match status" value="1"/>
</dbReference>
<gene>
    <name evidence="6" type="ORF">GNZ13_45720</name>
</gene>
<keyword evidence="7" id="KW-1185">Reference proteome</keyword>
<dbReference type="Pfam" id="PF03466">
    <property type="entry name" value="LysR_substrate"/>
    <property type="match status" value="1"/>
</dbReference>
<comment type="similarity">
    <text evidence="1">Belongs to the LysR transcriptional regulatory family.</text>
</comment>
<evidence type="ECO:0000313" key="7">
    <source>
        <dbReference type="Proteomes" id="UP000655523"/>
    </source>
</evidence>
<comment type="caution">
    <text evidence="6">The sequence shown here is derived from an EMBL/GenBank/DDBJ whole genome shotgun (WGS) entry which is preliminary data.</text>
</comment>
<protein>
    <submittedName>
        <fullName evidence="6">LysR family transcriptional regulator</fullName>
    </submittedName>
</protein>
<feature type="domain" description="HTH lysR-type" evidence="5">
    <location>
        <begin position="1"/>
        <end position="59"/>
    </location>
</feature>
<keyword evidence="2" id="KW-0805">Transcription regulation</keyword>
<evidence type="ECO:0000313" key="6">
    <source>
        <dbReference type="EMBL" id="NPT61634.1"/>
    </source>
</evidence>
<dbReference type="InterPro" id="IPR036390">
    <property type="entry name" value="WH_DNA-bd_sf"/>
</dbReference>
<dbReference type="InterPro" id="IPR058163">
    <property type="entry name" value="LysR-type_TF_proteobact-type"/>
</dbReference>
<dbReference type="GO" id="GO:0006351">
    <property type="term" value="P:DNA-templated transcription"/>
    <property type="evidence" value="ECO:0007669"/>
    <property type="project" value="TreeGrafter"/>
</dbReference>
<sequence>MDKHVAMKVYVQIVETGGFAKAGEVLRTSATQVTRTVQALERELGVKLLNRNTRRISITDAGASYYERCVRVLQEIENMEADLQGSKAGKKGIVRISVPALVAKETVVPALPKFFAAYPDIKLEISIADHHADLVEEGLDCAVHVGAVNDLGLVAKRIGFYQLITCASPGYLEKYGEPSSLESLREHVGVGYAMKTGRIREWEFVVEGESRSSPLKSIIVVNDADTYVACGLARLGLIQASSFMLEPHLRAGRLYEVLTQFPSNPRPVSILYAPNRNRPKRVGLFIDWLMELYPNR</sequence>
<evidence type="ECO:0000256" key="3">
    <source>
        <dbReference type="ARBA" id="ARBA00023125"/>
    </source>
</evidence>
<dbReference type="Pfam" id="PF00126">
    <property type="entry name" value="HTH_1"/>
    <property type="match status" value="1"/>
</dbReference>
<name>A0A972SNU0_9BURK</name>
<evidence type="ECO:0000259" key="5">
    <source>
        <dbReference type="PROSITE" id="PS50931"/>
    </source>
</evidence>
<accession>A0A972SNU0</accession>
<dbReference type="SUPFAM" id="SSF53850">
    <property type="entry name" value="Periplasmic binding protein-like II"/>
    <property type="match status" value="1"/>
</dbReference>
<dbReference type="InterPro" id="IPR036388">
    <property type="entry name" value="WH-like_DNA-bd_sf"/>
</dbReference>
<proteinExistence type="inferred from homology"/>
<dbReference type="GO" id="GO:0043565">
    <property type="term" value="F:sequence-specific DNA binding"/>
    <property type="evidence" value="ECO:0007669"/>
    <property type="project" value="TreeGrafter"/>
</dbReference>
<dbReference type="AlphaFoldDB" id="A0A972SNU0"/>
<reference evidence="6 7" key="1">
    <citation type="submission" date="2019-11" db="EMBL/GenBank/DDBJ databases">
        <title>Metabolism of dissolved organic matter in forest soils.</title>
        <authorList>
            <person name="Cyle K.T."/>
            <person name="Wilhelm R.C."/>
            <person name="Martinez C.E."/>
        </authorList>
    </citation>
    <scope>NUCLEOTIDE SEQUENCE [LARGE SCALE GENOMIC DNA]</scope>
    <source>
        <strain evidence="6 7">5N</strain>
    </source>
</reference>
<keyword evidence="3" id="KW-0238">DNA-binding</keyword>
<keyword evidence="4" id="KW-0804">Transcription</keyword>
<evidence type="ECO:0000256" key="2">
    <source>
        <dbReference type="ARBA" id="ARBA00023015"/>
    </source>
</evidence>
<dbReference type="Gene3D" id="1.10.10.10">
    <property type="entry name" value="Winged helix-like DNA-binding domain superfamily/Winged helix DNA-binding domain"/>
    <property type="match status" value="1"/>
</dbReference>
<dbReference type="Proteomes" id="UP000655523">
    <property type="component" value="Unassembled WGS sequence"/>
</dbReference>
<organism evidence="6 7">
    <name type="scientific">Paraburkholderia elongata</name>
    <dbReference type="NCBI Taxonomy" id="2675747"/>
    <lineage>
        <taxon>Bacteria</taxon>
        <taxon>Pseudomonadati</taxon>
        <taxon>Pseudomonadota</taxon>
        <taxon>Betaproteobacteria</taxon>
        <taxon>Burkholderiales</taxon>
        <taxon>Burkholderiaceae</taxon>
        <taxon>Paraburkholderia</taxon>
    </lineage>
</organism>
<dbReference type="PANTHER" id="PTHR30537:SF72">
    <property type="entry name" value="LYSR FAMILY TRANSCRIPTIONAL REGULATOR"/>
    <property type="match status" value="1"/>
</dbReference>
<dbReference type="CDD" id="cd08472">
    <property type="entry name" value="PBP2_CrgA_like_3"/>
    <property type="match status" value="1"/>
</dbReference>
<dbReference type="RefSeq" id="WP_172177423.1">
    <property type="nucleotide sequence ID" value="NZ_WOEZ01000277.1"/>
</dbReference>
<evidence type="ECO:0000256" key="4">
    <source>
        <dbReference type="ARBA" id="ARBA00023163"/>
    </source>
</evidence>